<accession>A0A345PIM4</accession>
<dbReference type="GO" id="GO:0019646">
    <property type="term" value="P:aerobic electron transport chain"/>
    <property type="evidence" value="ECO:0007669"/>
    <property type="project" value="TreeGrafter"/>
</dbReference>
<evidence type="ECO:0000256" key="3">
    <source>
        <dbReference type="ARBA" id="ARBA00022630"/>
    </source>
</evidence>
<dbReference type="InterPro" id="IPR051169">
    <property type="entry name" value="NADH-Q_oxidoreductase"/>
</dbReference>
<organism evidence="7 8">
    <name type="scientific">Oceanobacillus zhaokaii</name>
    <dbReference type="NCBI Taxonomy" id="2052660"/>
    <lineage>
        <taxon>Bacteria</taxon>
        <taxon>Bacillati</taxon>
        <taxon>Bacillota</taxon>
        <taxon>Bacilli</taxon>
        <taxon>Bacillales</taxon>
        <taxon>Bacillaceae</taxon>
        <taxon>Oceanobacillus</taxon>
    </lineage>
</organism>
<dbReference type="AlphaFoldDB" id="A0A345PIM4"/>
<dbReference type="PRINTS" id="PR00411">
    <property type="entry name" value="PNDRDTASEI"/>
</dbReference>
<evidence type="ECO:0000313" key="7">
    <source>
        <dbReference type="EMBL" id="AXI09854.1"/>
    </source>
</evidence>
<dbReference type="KEGG" id="ocn:CUC15_13365"/>
<sequence>MHKPHVVIIGAGYGGIMTTVKLQKLFGKGQIRITLVNKEDYHYQTTWLHENAAGTLHHDRTRIPIKEVVNKDKVDFILDTVVSINPEEKKVKLENSELEYDMLVIGLGFEKTTFGIPGIDEHAFSIESINSARLIREHLEYNFANYHYDKEKDNARLNIVIGGGGFTGMEFAGELINRIPELSAEYDIEKALVRIIILEASSTVLQGFDPQLIEYAMTSLESRGVEFVTNAAIKECTSDSVIYEKDGKKCEIPTKTVIWSAGVQANGIVEQSGFETNRGKVEVRTDLRTPEFDDVFVVGDCAMVVDKETNRAFPPTAQIAIQQSSVIAQNIKALIEGKATEPFKAKSLGTVASLGHDDAIGVVLNNRKVFGWKASVMKKIIDNRYLFKLGGFGLVMKKGKFNFFY</sequence>
<evidence type="ECO:0000313" key="8">
    <source>
        <dbReference type="Proteomes" id="UP000253908"/>
    </source>
</evidence>
<dbReference type="Pfam" id="PF07992">
    <property type="entry name" value="Pyr_redox_2"/>
    <property type="match status" value="1"/>
</dbReference>
<name>A0A345PIM4_9BACI</name>
<dbReference type="Gene3D" id="3.50.50.100">
    <property type="match status" value="1"/>
</dbReference>
<dbReference type="GO" id="GO:0003955">
    <property type="term" value="F:NAD(P)H dehydrogenase (quinone) activity"/>
    <property type="evidence" value="ECO:0007669"/>
    <property type="project" value="TreeGrafter"/>
</dbReference>
<dbReference type="PANTHER" id="PTHR42913">
    <property type="entry name" value="APOPTOSIS-INDUCING FACTOR 1"/>
    <property type="match status" value="1"/>
</dbReference>
<dbReference type="PRINTS" id="PR00368">
    <property type="entry name" value="FADPNR"/>
</dbReference>
<evidence type="ECO:0000256" key="2">
    <source>
        <dbReference type="ARBA" id="ARBA00005272"/>
    </source>
</evidence>
<proteinExistence type="inferred from homology"/>
<dbReference type="OrthoDB" id="9781621at2"/>
<keyword evidence="4" id="KW-0274">FAD</keyword>
<comment type="similarity">
    <text evidence="2">Belongs to the NADH dehydrogenase family.</text>
</comment>
<dbReference type="RefSeq" id="WP_114917141.1">
    <property type="nucleotide sequence ID" value="NZ_CP024848.1"/>
</dbReference>
<dbReference type="SUPFAM" id="SSF51905">
    <property type="entry name" value="FAD/NAD(P)-binding domain"/>
    <property type="match status" value="2"/>
</dbReference>
<dbReference type="PANTHER" id="PTHR42913:SF3">
    <property type="entry name" value="64 KDA MITOCHONDRIAL NADH DEHYDROGENASE (EUROFUNG)"/>
    <property type="match status" value="1"/>
</dbReference>
<evidence type="ECO:0000256" key="4">
    <source>
        <dbReference type="ARBA" id="ARBA00022827"/>
    </source>
</evidence>
<reference evidence="8" key="1">
    <citation type="submission" date="2017-11" db="EMBL/GenBank/DDBJ databases">
        <authorList>
            <person name="Zhu W."/>
        </authorList>
    </citation>
    <scope>NUCLEOTIDE SEQUENCE [LARGE SCALE GENOMIC DNA]</scope>
    <source>
        <strain evidence="8">160</strain>
    </source>
</reference>
<evidence type="ECO:0000256" key="1">
    <source>
        <dbReference type="ARBA" id="ARBA00001974"/>
    </source>
</evidence>
<dbReference type="EMBL" id="CP024848">
    <property type="protein sequence ID" value="AXI09854.1"/>
    <property type="molecule type" value="Genomic_DNA"/>
</dbReference>
<dbReference type="Proteomes" id="UP000253908">
    <property type="component" value="Chromosome"/>
</dbReference>
<dbReference type="InterPro" id="IPR023753">
    <property type="entry name" value="FAD/NAD-binding_dom"/>
</dbReference>
<evidence type="ECO:0000256" key="5">
    <source>
        <dbReference type="ARBA" id="ARBA00023002"/>
    </source>
</evidence>
<protein>
    <submittedName>
        <fullName evidence="7">FAD-dependent oxidoreductase</fullName>
    </submittedName>
</protein>
<gene>
    <name evidence="7" type="ORF">CUC15_13365</name>
</gene>
<evidence type="ECO:0000259" key="6">
    <source>
        <dbReference type="Pfam" id="PF07992"/>
    </source>
</evidence>
<dbReference type="InterPro" id="IPR036188">
    <property type="entry name" value="FAD/NAD-bd_sf"/>
</dbReference>
<keyword evidence="5" id="KW-0560">Oxidoreductase</keyword>
<comment type="cofactor">
    <cofactor evidence="1">
        <name>FAD</name>
        <dbReference type="ChEBI" id="CHEBI:57692"/>
    </cofactor>
</comment>
<keyword evidence="8" id="KW-1185">Reference proteome</keyword>
<feature type="domain" description="FAD/NAD(P)-binding" evidence="6">
    <location>
        <begin position="5"/>
        <end position="323"/>
    </location>
</feature>
<keyword evidence="3" id="KW-0285">Flavoprotein</keyword>